<dbReference type="EMBL" id="AAPJ01000004">
    <property type="protein sequence ID" value="EAS49815.1"/>
    <property type="molecule type" value="Genomic_DNA"/>
</dbReference>
<evidence type="ECO:0000313" key="11">
    <source>
        <dbReference type="Proteomes" id="UP000000321"/>
    </source>
</evidence>
<gene>
    <name evidence="10" type="ORF">SI859A1_00475</name>
</gene>
<dbReference type="Gene3D" id="1.20.1250.20">
    <property type="entry name" value="MFS general substrate transporter like domains"/>
    <property type="match status" value="1"/>
</dbReference>
<dbReference type="HOGENOM" id="CLU_000960_28_0_5"/>
<feature type="transmembrane region" description="Helical" evidence="8">
    <location>
        <begin position="391"/>
        <end position="409"/>
    </location>
</feature>
<name>Q1YGW3_AURMS</name>
<evidence type="ECO:0000256" key="2">
    <source>
        <dbReference type="ARBA" id="ARBA00022448"/>
    </source>
</evidence>
<dbReference type="BioCyc" id="AURANTIMONAS:SI859A1_00475-MONOMER"/>
<dbReference type="Proteomes" id="UP000000321">
    <property type="component" value="Unassembled WGS sequence"/>
</dbReference>
<keyword evidence="4 8" id="KW-0812">Transmembrane</keyword>
<dbReference type="CDD" id="cd17503">
    <property type="entry name" value="MFS_LmrB_MDR_like"/>
    <property type="match status" value="1"/>
</dbReference>
<feature type="transmembrane region" description="Helical" evidence="8">
    <location>
        <begin position="462"/>
        <end position="480"/>
    </location>
</feature>
<evidence type="ECO:0000256" key="4">
    <source>
        <dbReference type="ARBA" id="ARBA00022692"/>
    </source>
</evidence>
<comment type="caution">
    <text evidence="10">The sequence shown here is derived from an EMBL/GenBank/DDBJ whole genome shotgun (WGS) entry which is preliminary data.</text>
</comment>
<feature type="transmembrane region" description="Helical" evidence="8">
    <location>
        <begin position="137"/>
        <end position="157"/>
    </location>
</feature>
<proteinExistence type="predicted"/>
<evidence type="ECO:0000256" key="1">
    <source>
        <dbReference type="ARBA" id="ARBA00004651"/>
    </source>
</evidence>
<feature type="compositionally biased region" description="Basic and acidic residues" evidence="7">
    <location>
        <begin position="7"/>
        <end position="16"/>
    </location>
</feature>
<feature type="transmembrane region" description="Helical" evidence="8">
    <location>
        <begin position="196"/>
        <end position="220"/>
    </location>
</feature>
<organism evidence="10 11">
    <name type="scientific">Aurantimonas manganoxydans (strain ATCC BAA-1229 / DSM 21871 / SI85-9A1)</name>
    <dbReference type="NCBI Taxonomy" id="287752"/>
    <lineage>
        <taxon>Bacteria</taxon>
        <taxon>Pseudomonadati</taxon>
        <taxon>Pseudomonadota</taxon>
        <taxon>Alphaproteobacteria</taxon>
        <taxon>Hyphomicrobiales</taxon>
        <taxon>Aurantimonadaceae</taxon>
        <taxon>Aurantimonas</taxon>
    </lineage>
</organism>
<evidence type="ECO:0000256" key="5">
    <source>
        <dbReference type="ARBA" id="ARBA00022989"/>
    </source>
</evidence>
<dbReference type="Gene3D" id="1.20.1720.10">
    <property type="entry name" value="Multidrug resistance protein D"/>
    <property type="match status" value="1"/>
</dbReference>
<feature type="transmembrane region" description="Helical" evidence="8">
    <location>
        <begin position="163"/>
        <end position="184"/>
    </location>
</feature>
<keyword evidence="3" id="KW-1003">Cell membrane</keyword>
<feature type="transmembrane region" description="Helical" evidence="8">
    <location>
        <begin position="415"/>
        <end position="441"/>
    </location>
</feature>
<keyword evidence="11" id="KW-1185">Reference proteome</keyword>
<keyword evidence="6 8" id="KW-0472">Membrane</keyword>
<keyword evidence="5 8" id="KW-1133">Transmembrane helix</keyword>
<dbReference type="AlphaFoldDB" id="Q1YGW3"/>
<dbReference type="PRINTS" id="PR01036">
    <property type="entry name" value="TCRTETB"/>
</dbReference>
<reference evidence="10 11" key="1">
    <citation type="journal article" date="2008" name="Appl. Environ. Microbiol.">
        <title>Genomic insights into Mn(II) oxidation by the marine alphaproteobacterium Aurantimonas sp. strain SI85-9A1.</title>
        <authorList>
            <person name="Dick G.J."/>
            <person name="Podell S."/>
            <person name="Johnson H.A."/>
            <person name="Rivera-Espinoza Y."/>
            <person name="Bernier-Latmani R."/>
            <person name="McCarthy J.K."/>
            <person name="Torpey J.W."/>
            <person name="Clement B.G."/>
            <person name="Gaasterland T."/>
            <person name="Tebo B.M."/>
        </authorList>
    </citation>
    <scope>NUCLEOTIDE SEQUENCE [LARGE SCALE GENOMIC DNA]</scope>
    <source>
        <strain evidence="10 11">SI85-9A1</strain>
    </source>
</reference>
<feature type="transmembrane region" description="Helical" evidence="8">
    <location>
        <begin position="287"/>
        <end position="304"/>
    </location>
</feature>
<sequence>METSCRPVDDRGEYRCDTASGTGSPLGKQLHGLFTGKAAQASPFPGFRPMSHISLPKLALPPIRGPQLNRIVPVVLAVALFMENMDSTVIATSLPAIAADIGTSPIALKLALTSYYVSLAVFIPISGRIADHWGPKLVFRLAIAVFVVGSLACAMADSLGAFVVARFLQGMGGAMMTPVGRLLLVRAVPKSDLVGAMAWFTIPALMGPLIGPPVGGAIATYADWRWIFLINLPIGVVGIWLAGRFLPRVDRVAGVHFDWPGFLLSGFACAGIVFGLSVVSLPALPPAFGVAMALAGAVAAGLFVRHARRIDQPVLRLSLLRITTLRAAVTGGALFRIGSGAVPFLLPLMLQLGFGYTPLESGLVTCVAIGGAMAMKLLAKPILQRFGFRTTLVVTTIVGGALTAALGLYRPDISLAVLIPLLLVGGFFRSLFFTSINALAFADVPRESTGDATAMMGALQQVAIATGVALAGAVLEVGMVMSGRDLAAPMDFSAAFFVVGLVTMSAAFAFIPMGREAGSEVSGRRVPAE</sequence>
<dbReference type="InterPro" id="IPR020846">
    <property type="entry name" value="MFS_dom"/>
</dbReference>
<evidence type="ECO:0000256" key="6">
    <source>
        <dbReference type="ARBA" id="ARBA00023136"/>
    </source>
</evidence>
<protein>
    <submittedName>
        <fullName evidence="10">Drug resistance transporter</fullName>
    </submittedName>
</protein>
<feature type="transmembrane region" description="Helical" evidence="8">
    <location>
        <begin position="226"/>
        <end position="247"/>
    </location>
</feature>
<evidence type="ECO:0000256" key="3">
    <source>
        <dbReference type="ARBA" id="ARBA00022475"/>
    </source>
</evidence>
<dbReference type="InterPro" id="IPR011701">
    <property type="entry name" value="MFS"/>
</dbReference>
<dbReference type="Pfam" id="PF07690">
    <property type="entry name" value="MFS_1"/>
    <property type="match status" value="2"/>
</dbReference>
<dbReference type="InterPro" id="IPR036259">
    <property type="entry name" value="MFS_trans_sf"/>
</dbReference>
<dbReference type="GO" id="GO:0005886">
    <property type="term" value="C:plasma membrane"/>
    <property type="evidence" value="ECO:0007669"/>
    <property type="project" value="UniProtKB-SubCell"/>
</dbReference>
<feature type="domain" description="Major facilitator superfamily (MFS) profile" evidence="9">
    <location>
        <begin position="72"/>
        <end position="518"/>
    </location>
</feature>
<dbReference type="PANTHER" id="PTHR42718:SF46">
    <property type="entry name" value="BLR6921 PROTEIN"/>
    <property type="match status" value="1"/>
</dbReference>
<dbReference type="SUPFAM" id="SSF103473">
    <property type="entry name" value="MFS general substrate transporter"/>
    <property type="match status" value="1"/>
</dbReference>
<feature type="transmembrane region" description="Helical" evidence="8">
    <location>
        <begin position="259"/>
        <end position="281"/>
    </location>
</feature>
<evidence type="ECO:0000256" key="7">
    <source>
        <dbReference type="SAM" id="MobiDB-lite"/>
    </source>
</evidence>
<dbReference type="GO" id="GO:0022857">
    <property type="term" value="F:transmembrane transporter activity"/>
    <property type="evidence" value="ECO:0007669"/>
    <property type="project" value="InterPro"/>
</dbReference>
<feature type="transmembrane region" description="Helical" evidence="8">
    <location>
        <begin position="492"/>
        <end position="511"/>
    </location>
</feature>
<feature type="transmembrane region" description="Helical" evidence="8">
    <location>
        <begin position="325"/>
        <end position="350"/>
    </location>
</feature>
<feature type="region of interest" description="Disordered" evidence="7">
    <location>
        <begin position="1"/>
        <end position="22"/>
    </location>
</feature>
<comment type="subcellular location">
    <subcellularLocation>
        <location evidence="1">Cell membrane</location>
        <topology evidence="1">Multi-pass membrane protein</topology>
    </subcellularLocation>
</comment>
<accession>Q1YGW3</accession>
<dbReference type="PROSITE" id="PS50850">
    <property type="entry name" value="MFS"/>
    <property type="match status" value="1"/>
</dbReference>
<evidence type="ECO:0000256" key="8">
    <source>
        <dbReference type="SAM" id="Phobius"/>
    </source>
</evidence>
<evidence type="ECO:0000259" key="9">
    <source>
        <dbReference type="PROSITE" id="PS50850"/>
    </source>
</evidence>
<evidence type="ECO:0000313" key="10">
    <source>
        <dbReference type="EMBL" id="EAS49815.1"/>
    </source>
</evidence>
<keyword evidence="2" id="KW-0813">Transport</keyword>
<dbReference type="PANTHER" id="PTHR42718">
    <property type="entry name" value="MAJOR FACILITATOR SUPERFAMILY MULTIDRUG TRANSPORTER MFSC"/>
    <property type="match status" value="1"/>
</dbReference>